<dbReference type="InterPro" id="IPR041657">
    <property type="entry name" value="HTH_17"/>
</dbReference>
<feature type="domain" description="Helix-turn-helix" evidence="1">
    <location>
        <begin position="68"/>
        <end position="117"/>
    </location>
</feature>
<accession>A0A645F0R3</accession>
<dbReference type="AlphaFoldDB" id="A0A645F0R3"/>
<dbReference type="PANTHER" id="PTHR34585">
    <property type="match status" value="1"/>
</dbReference>
<dbReference type="InterPro" id="IPR009061">
    <property type="entry name" value="DNA-bd_dom_put_sf"/>
</dbReference>
<dbReference type="Pfam" id="PF12728">
    <property type="entry name" value="HTH_17"/>
    <property type="match status" value="1"/>
</dbReference>
<dbReference type="SUPFAM" id="SSF46955">
    <property type="entry name" value="Putative DNA-binding domain"/>
    <property type="match status" value="1"/>
</dbReference>
<comment type="caution">
    <text evidence="2">The sequence shown here is derived from an EMBL/GenBank/DDBJ whole genome shotgun (WGS) entry which is preliminary data.</text>
</comment>
<evidence type="ECO:0000259" key="1">
    <source>
        <dbReference type="Pfam" id="PF12728"/>
    </source>
</evidence>
<sequence length="129" mass="14691">MAENCAIILSGLTREEFQEDIFKTLSKLLERKQNVDLLGGSINGFDFSIEEETTKKQTKLSTVPSDKYLTRAEVAKFLKISLPTLHRYTKDGILKSYRIVGKVRYKLQDVENALKERNFGLPKKGGHNV</sequence>
<proteinExistence type="predicted"/>
<name>A0A645F0R3_9ZZZZ</name>
<reference evidence="2" key="1">
    <citation type="submission" date="2019-08" db="EMBL/GenBank/DDBJ databases">
        <authorList>
            <person name="Kucharzyk K."/>
            <person name="Murdoch R.W."/>
            <person name="Higgins S."/>
            <person name="Loffler F."/>
        </authorList>
    </citation>
    <scope>NUCLEOTIDE SEQUENCE</scope>
</reference>
<gene>
    <name evidence="2" type="ORF">SDC9_155143</name>
</gene>
<protein>
    <recommendedName>
        <fullName evidence="1">Helix-turn-helix domain-containing protein</fullName>
    </recommendedName>
</protein>
<dbReference type="PANTHER" id="PTHR34585:SF22">
    <property type="entry name" value="HELIX-TURN-HELIX DOMAIN-CONTAINING PROTEIN"/>
    <property type="match status" value="1"/>
</dbReference>
<evidence type="ECO:0000313" key="2">
    <source>
        <dbReference type="EMBL" id="MPN07871.1"/>
    </source>
</evidence>
<organism evidence="2">
    <name type="scientific">bioreactor metagenome</name>
    <dbReference type="NCBI Taxonomy" id="1076179"/>
    <lineage>
        <taxon>unclassified sequences</taxon>
        <taxon>metagenomes</taxon>
        <taxon>ecological metagenomes</taxon>
    </lineage>
</organism>
<dbReference type="EMBL" id="VSSQ01053882">
    <property type="protein sequence ID" value="MPN07871.1"/>
    <property type="molecule type" value="Genomic_DNA"/>
</dbReference>